<dbReference type="EMBL" id="CADEAL010004398">
    <property type="protein sequence ID" value="CAB1458660.1"/>
    <property type="molecule type" value="Genomic_DNA"/>
</dbReference>
<dbReference type="AlphaFoldDB" id="A0A9N7VZW8"/>
<gene>
    <name evidence="2" type="ORF">PLEPLA_LOCUS46490</name>
</gene>
<organism evidence="2 3">
    <name type="scientific">Pleuronectes platessa</name>
    <name type="common">European plaice</name>
    <dbReference type="NCBI Taxonomy" id="8262"/>
    <lineage>
        <taxon>Eukaryota</taxon>
        <taxon>Metazoa</taxon>
        <taxon>Chordata</taxon>
        <taxon>Craniata</taxon>
        <taxon>Vertebrata</taxon>
        <taxon>Euteleostomi</taxon>
        <taxon>Actinopterygii</taxon>
        <taxon>Neopterygii</taxon>
        <taxon>Teleostei</taxon>
        <taxon>Neoteleostei</taxon>
        <taxon>Acanthomorphata</taxon>
        <taxon>Carangaria</taxon>
        <taxon>Pleuronectiformes</taxon>
        <taxon>Pleuronectoidei</taxon>
        <taxon>Pleuronectidae</taxon>
        <taxon>Pleuronectes</taxon>
    </lineage>
</organism>
<comment type="caution">
    <text evidence="2">The sequence shown here is derived from an EMBL/GenBank/DDBJ whole genome shotgun (WGS) entry which is preliminary data.</text>
</comment>
<proteinExistence type="predicted"/>
<dbReference type="Proteomes" id="UP001153269">
    <property type="component" value="Unassembled WGS sequence"/>
</dbReference>
<feature type="region of interest" description="Disordered" evidence="1">
    <location>
        <begin position="73"/>
        <end position="104"/>
    </location>
</feature>
<reference evidence="2" key="1">
    <citation type="submission" date="2020-03" db="EMBL/GenBank/DDBJ databases">
        <authorList>
            <person name="Weist P."/>
        </authorList>
    </citation>
    <scope>NUCLEOTIDE SEQUENCE</scope>
</reference>
<evidence type="ECO:0000313" key="2">
    <source>
        <dbReference type="EMBL" id="CAB1458660.1"/>
    </source>
</evidence>
<evidence type="ECO:0000256" key="1">
    <source>
        <dbReference type="SAM" id="MobiDB-lite"/>
    </source>
</evidence>
<keyword evidence="3" id="KW-1185">Reference proteome</keyword>
<sequence>MADSTVVLQQSLGEKDGGRPGGTDTRGVHSFFYGHLSQGHIGTQMGKTGIELPTFWLDDNRAIPLSHMQRLGRVRGGQRDDKSPGCLGPSQRGGGPAVPTPHLTLKGDRFAGLAKVRSLDQFAPKCGNMDEKEGGKLITSHVC</sequence>
<name>A0A9N7VZW8_PLEPL</name>
<protein>
    <submittedName>
        <fullName evidence="2">Uncharacterized protein</fullName>
    </submittedName>
</protein>
<feature type="compositionally biased region" description="Polar residues" evidence="1">
    <location>
        <begin position="1"/>
        <end position="12"/>
    </location>
</feature>
<accession>A0A9N7VZW8</accession>
<feature type="region of interest" description="Disordered" evidence="1">
    <location>
        <begin position="124"/>
        <end position="143"/>
    </location>
</feature>
<feature type="region of interest" description="Disordered" evidence="1">
    <location>
        <begin position="1"/>
        <end position="26"/>
    </location>
</feature>
<evidence type="ECO:0000313" key="3">
    <source>
        <dbReference type="Proteomes" id="UP001153269"/>
    </source>
</evidence>